<evidence type="ECO:0000313" key="3">
    <source>
        <dbReference type="EMBL" id="SDD76154.1"/>
    </source>
</evidence>
<feature type="chain" id="PRO_5011545836" description="Lipoprotein" evidence="2">
    <location>
        <begin position="19"/>
        <end position="97"/>
    </location>
</feature>
<dbReference type="EMBL" id="FMZX01000012">
    <property type="protein sequence ID" value="SDD76154.1"/>
    <property type="molecule type" value="Genomic_DNA"/>
</dbReference>
<gene>
    <name evidence="3" type="ORF">SAMN04487779_101220</name>
</gene>
<name>A0A1G6XD42_9PROT</name>
<dbReference type="Proteomes" id="UP000198925">
    <property type="component" value="Unassembled WGS sequence"/>
</dbReference>
<dbReference type="PROSITE" id="PS51257">
    <property type="entry name" value="PROKAR_LIPOPROTEIN"/>
    <property type="match status" value="1"/>
</dbReference>
<organism evidence="3 4">
    <name type="scientific">Belnapia rosea</name>
    <dbReference type="NCBI Taxonomy" id="938405"/>
    <lineage>
        <taxon>Bacteria</taxon>
        <taxon>Pseudomonadati</taxon>
        <taxon>Pseudomonadota</taxon>
        <taxon>Alphaproteobacteria</taxon>
        <taxon>Acetobacterales</taxon>
        <taxon>Roseomonadaceae</taxon>
        <taxon>Belnapia</taxon>
    </lineage>
</organism>
<dbReference type="AlphaFoldDB" id="A0A1G6XD42"/>
<dbReference type="RefSeq" id="WP_090566457.1">
    <property type="nucleotide sequence ID" value="NZ_FMXZ01000011.1"/>
</dbReference>
<keyword evidence="2" id="KW-0732">Signal</keyword>
<dbReference type="OrthoDB" id="7284234at2"/>
<evidence type="ECO:0008006" key="5">
    <source>
        <dbReference type="Google" id="ProtNLM"/>
    </source>
</evidence>
<reference evidence="3 4" key="1">
    <citation type="submission" date="2016-10" db="EMBL/GenBank/DDBJ databases">
        <authorList>
            <person name="de Groot N.N."/>
        </authorList>
    </citation>
    <scope>NUCLEOTIDE SEQUENCE [LARGE SCALE GENOMIC DNA]</scope>
    <source>
        <strain evidence="3 4">CPCC 100156</strain>
    </source>
</reference>
<evidence type="ECO:0000256" key="1">
    <source>
        <dbReference type="SAM" id="MobiDB-lite"/>
    </source>
</evidence>
<evidence type="ECO:0000256" key="2">
    <source>
        <dbReference type="SAM" id="SignalP"/>
    </source>
</evidence>
<protein>
    <recommendedName>
        <fullName evidence="5">Lipoprotein</fullName>
    </recommendedName>
</protein>
<accession>A0A1G6XD42</accession>
<feature type="compositionally biased region" description="Low complexity" evidence="1">
    <location>
        <begin position="18"/>
        <end position="32"/>
    </location>
</feature>
<evidence type="ECO:0000313" key="4">
    <source>
        <dbReference type="Proteomes" id="UP000198925"/>
    </source>
</evidence>
<sequence>MRKTFLSLAALTALAACSAPSGPAPTTATSGPGSPPLQQEIYRQPHSANAGAGTATISGGDTQGRPQVTRDGTTAGPGVGGVPSEYRPMRNRSNKGG</sequence>
<feature type="region of interest" description="Disordered" evidence="1">
    <location>
        <begin position="18"/>
        <end position="97"/>
    </location>
</feature>
<feature type="signal peptide" evidence="2">
    <location>
        <begin position="1"/>
        <end position="18"/>
    </location>
</feature>
<feature type="compositionally biased region" description="Polar residues" evidence="1">
    <location>
        <begin position="55"/>
        <end position="66"/>
    </location>
</feature>
<proteinExistence type="predicted"/>
<keyword evidence="4" id="KW-1185">Reference proteome</keyword>